<dbReference type="STRING" id="2748.CDIV41_40230"/>
<dbReference type="Proteomes" id="UP000297938">
    <property type="component" value="Unassembled WGS sequence"/>
</dbReference>
<reference evidence="2 3" key="1">
    <citation type="journal article" date="2018" name="Int. J. Food Microbiol.">
        <title>Growth of Carnobacterium spp. isolated from chilled vacuum-packaged meat under relevant acidic conditions.</title>
        <authorList>
            <person name="Zhang P."/>
            <person name="Badoni M."/>
            <person name="Ganzle M."/>
            <person name="Yang X."/>
        </authorList>
    </citation>
    <scope>NUCLEOTIDE SEQUENCE [LARGE SCALE GENOMIC DNA]</scope>
    <source>
        <strain evidence="2 3">B2</strain>
    </source>
</reference>
<gene>
    <name evidence="2" type="ORF">CKN69_12990</name>
</gene>
<evidence type="ECO:0000313" key="3">
    <source>
        <dbReference type="Proteomes" id="UP000297938"/>
    </source>
</evidence>
<dbReference type="Pfam" id="PF12459">
    <property type="entry name" value="DltX"/>
    <property type="match status" value="1"/>
</dbReference>
<protein>
    <submittedName>
        <fullName evidence="2">Teichoic acid D-Ala incorporation-associated protein DltX</fullName>
    </submittedName>
</protein>
<keyword evidence="1" id="KW-0472">Membrane</keyword>
<evidence type="ECO:0000256" key="1">
    <source>
        <dbReference type="SAM" id="Phobius"/>
    </source>
</evidence>
<dbReference type="InterPro" id="IPR021008">
    <property type="entry name" value="DltX"/>
</dbReference>
<dbReference type="AlphaFoldDB" id="A0A2R8A2F8"/>
<dbReference type="EMBL" id="NRPP01000018">
    <property type="protein sequence ID" value="TFJ23808.1"/>
    <property type="molecule type" value="Genomic_DNA"/>
</dbReference>
<feature type="transmembrane region" description="Helical" evidence="1">
    <location>
        <begin position="12"/>
        <end position="34"/>
    </location>
</feature>
<keyword evidence="1" id="KW-0812">Transmembrane</keyword>
<proteinExistence type="predicted"/>
<organism evidence="2 3">
    <name type="scientific">Carnobacterium divergens</name>
    <name type="common">Lactobacillus divergens</name>
    <dbReference type="NCBI Taxonomy" id="2748"/>
    <lineage>
        <taxon>Bacteria</taxon>
        <taxon>Bacillati</taxon>
        <taxon>Bacillota</taxon>
        <taxon>Bacilli</taxon>
        <taxon>Lactobacillales</taxon>
        <taxon>Carnobacteriaceae</taxon>
        <taxon>Carnobacterium</taxon>
    </lineage>
</organism>
<comment type="caution">
    <text evidence="2">The sequence shown here is derived from an EMBL/GenBank/DDBJ whole genome shotgun (WGS) entry which is preliminary data.</text>
</comment>
<evidence type="ECO:0000313" key="2">
    <source>
        <dbReference type="EMBL" id="TFJ23808.1"/>
    </source>
</evidence>
<dbReference type="RefSeq" id="WP_074403360.1">
    <property type="nucleotide sequence ID" value="NZ_CBCPJQ010000003.1"/>
</dbReference>
<name>A0A2R8A2F8_CARDV</name>
<accession>A0A2R8A2F8</accession>
<keyword evidence="1" id="KW-1133">Transmembrane helix</keyword>
<sequence length="49" mass="5789">MKEAIQKLKENDIVVFCAKTVFYLAILLILVYLYDYTNTDSGNFIYNEF</sequence>